<evidence type="ECO:0000256" key="4">
    <source>
        <dbReference type="ARBA" id="ARBA00022989"/>
    </source>
</evidence>
<keyword evidence="4 6" id="KW-1133">Transmembrane helix</keyword>
<evidence type="ECO:0000256" key="5">
    <source>
        <dbReference type="ARBA" id="ARBA00023136"/>
    </source>
</evidence>
<feature type="domain" description="GtrA/DPMS transmembrane" evidence="7">
    <location>
        <begin position="16"/>
        <end position="127"/>
    </location>
</feature>
<evidence type="ECO:0000313" key="8">
    <source>
        <dbReference type="EMBL" id="MCF3946429.1"/>
    </source>
</evidence>
<gene>
    <name evidence="8" type="ORF">L2A60_06990</name>
</gene>
<evidence type="ECO:0000256" key="6">
    <source>
        <dbReference type="SAM" id="Phobius"/>
    </source>
</evidence>
<evidence type="ECO:0000256" key="3">
    <source>
        <dbReference type="ARBA" id="ARBA00022692"/>
    </source>
</evidence>
<dbReference type="PANTHER" id="PTHR38459">
    <property type="entry name" value="PROPHAGE BACTOPRENOL-LINKED GLUCOSE TRANSLOCASE HOMOLOG"/>
    <property type="match status" value="1"/>
</dbReference>
<dbReference type="PANTHER" id="PTHR38459:SF1">
    <property type="entry name" value="PROPHAGE BACTOPRENOL-LINKED GLUCOSE TRANSLOCASE HOMOLOG"/>
    <property type="match status" value="1"/>
</dbReference>
<feature type="transmembrane region" description="Helical" evidence="6">
    <location>
        <begin position="17"/>
        <end position="36"/>
    </location>
</feature>
<protein>
    <submittedName>
        <fullName evidence="8">GtrA family protein</fullName>
    </submittedName>
</protein>
<feature type="transmembrane region" description="Helical" evidence="6">
    <location>
        <begin position="79"/>
        <end position="98"/>
    </location>
</feature>
<evidence type="ECO:0000256" key="2">
    <source>
        <dbReference type="ARBA" id="ARBA00009399"/>
    </source>
</evidence>
<keyword evidence="3 6" id="KW-0812">Transmembrane</keyword>
<accession>A0ABS9DUM8</accession>
<dbReference type="EMBL" id="JAKGBZ010000010">
    <property type="protein sequence ID" value="MCF3946429.1"/>
    <property type="molecule type" value="Genomic_DNA"/>
</dbReference>
<comment type="subcellular location">
    <subcellularLocation>
        <location evidence="1">Membrane</location>
        <topology evidence="1">Multi-pass membrane protein</topology>
    </subcellularLocation>
</comment>
<dbReference type="RefSeq" id="WP_235703664.1">
    <property type="nucleotide sequence ID" value="NZ_JAKGBZ010000010.1"/>
</dbReference>
<sequence length="134" mass="14722">MTNVSEIRQLVSRVMKFGVTGITSTAIYVGLSYTMIKILALEVIVSSIVAFIIASVFSYLVNTLWSFSEKPSPANLMKFATVTILGSAISSAILKNAITMGFGYWIGIIAILLIVPLMTFIAHHVWTYQQPARM</sequence>
<evidence type="ECO:0000259" key="7">
    <source>
        <dbReference type="Pfam" id="PF04138"/>
    </source>
</evidence>
<keyword evidence="9" id="KW-1185">Reference proteome</keyword>
<evidence type="ECO:0000313" key="9">
    <source>
        <dbReference type="Proteomes" id="UP001521209"/>
    </source>
</evidence>
<dbReference type="InterPro" id="IPR007267">
    <property type="entry name" value="GtrA_DPMS_TM"/>
</dbReference>
<organism evidence="8 9">
    <name type="scientific">Acidiphilium iwatense</name>
    <dbReference type="NCBI Taxonomy" id="768198"/>
    <lineage>
        <taxon>Bacteria</taxon>
        <taxon>Pseudomonadati</taxon>
        <taxon>Pseudomonadota</taxon>
        <taxon>Alphaproteobacteria</taxon>
        <taxon>Acetobacterales</taxon>
        <taxon>Acidocellaceae</taxon>
        <taxon>Acidiphilium</taxon>
    </lineage>
</organism>
<feature type="transmembrane region" description="Helical" evidence="6">
    <location>
        <begin position="48"/>
        <end position="67"/>
    </location>
</feature>
<name>A0ABS9DUM8_9PROT</name>
<reference evidence="8 9" key="1">
    <citation type="submission" date="2022-01" db="EMBL/GenBank/DDBJ databases">
        <authorList>
            <person name="Won M."/>
            <person name="Kim S.-J."/>
            <person name="Kwon S.-W."/>
        </authorList>
    </citation>
    <scope>NUCLEOTIDE SEQUENCE [LARGE SCALE GENOMIC DNA]</scope>
    <source>
        <strain evidence="8 9">KCTC 23505</strain>
    </source>
</reference>
<comment type="similarity">
    <text evidence="2">Belongs to the GtrA family.</text>
</comment>
<dbReference type="Proteomes" id="UP001521209">
    <property type="component" value="Unassembled WGS sequence"/>
</dbReference>
<feature type="transmembrane region" description="Helical" evidence="6">
    <location>
        <begin position="104"/>
        <end position="126"/>
    </location>
</feature>
<dbReference type="InterPro" id="IPR051401">
    <property type="entry name" value="GtrA_CellWall_Glycosyl"/>
</dbReference>
<comment type="caution">
    <text evidence="8">The sequence shown here is derived from an EMBL/GenBank/DDBJ whole genome shotgun (WGS) entry which is preliminary data.</text>
</comment>
<proteinExistence type="inferred from homology"/>
<dbReference type="Pfam" id="PF04138">
    <property type="entry name" value="GtrA_DPMS_TM"/>
    <property type="match status" value="1"/>
</dbReference>
<keyword evidence="5 6" id="KW-0472">Membrane</keyword>
<evidence type="ECO:0000256" key="1">
    <source>
        <dbReference type="ARBA" id="ARBA00004141"/>
    </source>
</evidence>